<protein>
    <submittedName>
        <fullName evidence="3">DUF262 domain-containing HNH endonuclease family protein</fullName>
    </submittedName>
</protein>
<keyword evidence="3" id="KW-0255">Endonuclease</keyword>
<dbReference type="InterPro" id="IPR011089">
    <property type="entry name" value="GmrSD_C"/>
</dbReference>
<accession>A0A9D1R4A8</accession>
<dbReference type="AlphaFoldDB" id="A0A9D1R4A8"/>
<dbReference type="Pfam" id="PF03235">
    <property type="entry name" value="GmrSD_N"/>
    <property type="match status" value="1"/>
</dbReference>
<evidence type="ECO:0000259" key="1">
    <source>
        <dbReference type="Pfam" id="PF03235"/>
    </source>
</evidence>
<dbReference type="Pfam" id="PF07510">
    <property type="entry name" value="GmrSD_C"/>
    <property type="match status" value="1"/>
</dbReference>
<proteinExistence type="predicted"/>
<gene>
    <name evidence="3" type="ORF">H9742_04250</name>
</gene>
<reference evidence="3" key="1">
    <citation type="journal article" date="2021" name="PeerJ">
        <title>Extensive microbial diversity within the chicken gut microbiome revealed by metagenomics and culture.</title>
        <authorList>
            <person name="Gilroy R."/>
            <person name="Ravi A."/>
            <person name="Getino M."/>
            <person name="Pursley I."/>
            <person name="Horton D.L."/>
            <person name="Alikhan N.F."/>
            <person name="Baker D."/>
            <person name="Gharbi K."/>
            <person name="Hall N."/>
            <person name="Watson M."/>
            <person name="Adriaenssens E.M."/>
            <person name="Foster-Nyarko E."/>
            <person name="Jarju S."/>
            <person name="Secka A."/>
            <person name="Antonio M."/>
            <person name="Oren A."/>
            <person name="Chaudhuri R.R."/>
            <person name="La Ragione R."/>
            <person name="Hildebrand F."/>
            <person name="Pallen M.J."/>
        </authorList>
    </citation>
    <scope>NUCLEOTIDE SEQUENCE</scope>
    <source>
        <strain evidence="3">CHK195-6426</strain>
    </source>
</reference>
<name>A0A9D1R4A8_9FIRM</name>
<dbReference type="Proteomes" id="UP000824265">
    <property type="component" value="Unassembled WGS sequence"/>
</dbReference>
<keyword evidence="3" id="KW-0378">Hydrolase</keyword>
<reference evidence="3" key="2">
    <citation type="submission" date="2021-04" db="EMBL/GenBank/DDBJ databases">
        <authorList>
            <person name="Gilroy R."/>
        </authorList>
    </citation>
    <scope>NUCLEOTIDE SEQUENCE</scope>
    <source>
        <strain evidence="3">CHK195-6426</strain>
    </source>
</reference>
<comment type="caution">
    <text evidence="3">The sequence shown here is derived from an EMBL/GenBank/DDBJ whole genome shotgun (WGS) entry which is preliminary data.</text>
</comment>
<dbReference type="PANTHER" id="PTHR35149:SF2">
    <property type="entry name" value="DUF262 DOMAIN-CONTAINING PROTEIN"/>
    <property type="match status" value="1"/>
</dbReference>
<keyword evidence="3" id="KW-0540">Nuclease</keyword>
<feature type="domain" description="GmrSD restriction endonucleases N-terminal" evidence="1">
    <location>
        <begin position="13"/>
        <end position="241"/>
    </location>
</feature>
<evidence type="ECO:0000259" key="2">
    <source>
        <dbReference type="Pfam" id="PF07510"/>
    </source>
</evidence>
<dbReference type="PANTHER" id="PTHR35149">
    <property type="entry name" value="SLL5132 PROTEIN"/>
    <property type="match status" value="1"/>
</dbReference>
<organism evidence="3 4">
    <name type="scientific">Candidatus Acetatifactor stercoripullorum</name>
    <dbReference type="NCBI Taxonomy" id="2838414"/>
    <lineage>
        <taxon>Bacteria</taxon>
        <taxon>Bacillati</taxon>
        <taxon>Bacillota</taxon>
        <taxon>Clostridia</taxon>
        <taxon>Lachnospirales</taxon>
        <taxon>Lachnospiraceae</taxon>
        <taxon>Acetatifactor</taxon>
    </lineage>
</organism>
<evidence type="ECO:0000313" key="3">
    <source>
        <dbReference type="EMBL" id="HIW80732.1"/>
    </source>
</evidence>
<dbReference type="EMBL" id="DXGH01000025">
    <property type="protein sequence ID" value="HIW80732.1"/>
    <property type="molecule type" value="Genomic_DNA"/>
</dbReference>
<dbReference type="GO" id="GO:0004519">
    <property type="term" value="F:endonuclease activity"/>
    <property type="evidence" value="ECO:0007669"/>
    <property type="project" value="UniProtKB-KW"/>
</dbReference>
<sequence length="596" mass="69509">MPTTIEVNKQSVEALLGSGKTKPFVIPEYQRPYAWTDEQVETLFEDLWEFTAISGGTEREGSYFLGSIVAYENEDGEQEIIDGQQRITSLFLLLRAIYTKLVVTPASERTPEANNFIGKIEPAIWRTNKLTGTVDFKNILLTSRVVNNEGNEILRSILETGKTDENAKDNYSKNYRYFQELFDKHSIENPLMVYQFIYALLNQAILLPITADTQDTALTIFSTLNDRGLPLSDADIFKAKIYNQLDSYEKKDFIDRWKDLDEQATDAEESIQQLFYYNMFYLRALEKDIKTTTPGVRKYYSANKFERLYKNGLLDTLFVILNLWKVINKGEEIENEDWSKNIKIRQSLDILKSYPNEFWKYPVVIYYVCYRNKVDFEMKFGLFLNKLLMELMTKYLLFPTINAVKPDILKLNSAIIKSSTPKFEFKEIDVSQIEERIQNPNRSMVRMILKTLAYEHQDTLLPNKWEIEHIFPQKWQTNYFPDVPENIIKEKIEHIGNKIPFEKNLNIVAGNGYFGKKKKEYTASKIAITKAMGTSDVQDWDMDAIMKRDIRVSDSIIKILKNWSNAYLNIIGKIQADKPSAEDLARIEEFKKKGWI</sequence>
<feature type="domain" description="GmrSD restriction endonucleases C-terminal" evidence="2">
    <location>
        <begin position="435"/>
        <end position="548"/>
    </location>
</feature>
<dbReference type="InterPro" id="IPR004919">
    <property type="entry name" value="GmrSD_N"/>
</dbReference>
<evidence type="ECO:0000313" key="4">
    <source>
        <dbReference type="Proteomes" id="UP000824265"/>
    </source>
</evidence>